<dbReference type="CDD" id="cd07067">
    <property type="entry name" value="HP_PGM_like"/>
    <property type="match status" value="1"/>
</dbReference>
<keyword evidence="3" id="KW-1185">Reference proteome</keyword>
<dbReference type="EMBL" id="WIXE01016789">
    <property type="protein sequence ID" value="KAK5972289.1"/>
    <property type="molecule type" value="Genomic_DNA"/>
</dbReference>
<sequence length="239" mass="27024">MLDFQTMKTPSRILWFVRHGERVDNIDKTWKKTAERWDDPPLSTRGHQQAREVGVALMNETIDYVICSPFTRCVETATEVLSQWKNPPPLCIEPGMGESLNACMSPPGRPTMEQIKQITPNVKEEYEPVFTTLPPEHGGDAGCIPRVIVTLRNVLAKYPTGNILFVSHGSPIAACHVALCGSWNYVGQCTIGKIVSDSGNFQCEYYGDKRHLTDKTNLREHEKKSYPDRQCLEILMMNK</sequence>
<dbReference type="Pfam" id="PF00300">
    <property type="entry name" value="His_Phos_1"/>
    <property type="match status" value="1"/>
</dbReference>
<evidence type="ECO:0000313" key="1">
    <source>
        <dbReference type="EMBL" id="KAK5971761.1"/>
    </source>
</evidence>
<proteinExistence type="predicted"/>
<dbReference type="PANTHER" id="PTHR16469">
    <property type="entry name" value="UBIQUITIN-ASSOCIATED AND SH3 DOMAIN-CONTAINING BA-RELATED"/>
    <property type="match status" value="1"/>
</dbReference>
<dbReference type="InterPro" id="IPR013078">
    <property type="entry name" value="His_Pase_superF_clade-1"/>
</dbReference>
<dbReference type="Gene3D" id="3.40.50.1240">
    <property type="entry name" value="Phosphoglycerate mutase-like"/>
    <property type="match status" value="1"/>
</dbReference>
<gene>
    <name evidence="1" type="ORF">GCK32_007397</name>
    <name evidence="2" type="ORF">GCK32_007435</name>
</gene>
<dbReference type="EMBL" id="WIXE01017421">
    <property type="protein sequence ID" value="KAK5971761.1"/>
    <property type="molecule type" value="Genomic_DNA"/>
</dbReference>
<dbReference type="GO" id="GO:0016791">
    <property type="term" value="F:phosphatase activity"/>
    <property type="evidence" value="ECO:0007669"/>
    <property type="project" value="UniProtKB-ARBA"/>
</dbReference>
<dbReference type="InterPro" id="IPR051710">
    <property type="entry name" value="Phosphatase_SH3-domain"/>
</dbReference>
<dbReference type="SMART" id="SM00855">
    <property type="entry name" value="PGAM"/>
    <property type="match status" value="1"/>
</dbReference>
<name>A0AAN8J0L0_TRICO</name>
<dbReference type="InterPro" id="IPR029033">
    <property type="entry name" value="His_PPase_superfam"/>
</dbReference>
<dbReference type="Proteomes" id="UP001331761">
    <property type="component" value="Unassembled WGS sequence"/>
</dbReference>
<accession>A0AAN8J0L0</accession>
<comment type="caution">
    <text evidence="2">The sequence shown here is derived from an EMBL/GenBank/DDBJ whole genome shotgun (WGS) entry which is preliminary data.</text>
</comment>
<evidence type="ECO:0000313" key="3">
    <source>
        <dbReference type="Proteomes" id="UP001331761"/>
    </source>
</evidence>
<dbReference type="AlphaFoldDB" id="A0AAN8J0L0"/>
<evidence type="ECO:0000313" key="2">
    <source>
        <dbReference type="EMBL" id="KAK5972289.1"/>
    </source>
</evidence>
<organism evidence="2 3">
    <name type="scientific">Trichostrongylus colubriformis</name>
    <name type="common">Black scour worm</name>
    <dbReference type="NCBI Taxonomy" id="6319"/>
    <lineage>
        <taxon>Eukaryota</taxon>
        <taxon>Metazoa</taxon>
        <taxon>Ecdysozoa</taxon>
        <taxon>Nematoda</taxon>
        <taxon>Chromadorea</taxon>
        <taxon>Rhabditida</taxon>
        <taxon>Rhabditina</taxon>
        <taxon>Rhabditomorpha</taxon>
        <taxon>Strongyloidea</taxon>
        <taxon>Trichostrongylidae</taxon>
        <taxon>Trichostrongylus</taxon>
    </lineage>
</organism>
<protein>
    <submittedName>
        <fullName evidence="2">Phosphoglycerate mutase family protein</fullName>
    </submittedName>
</protein>
<dbReference type="SUPFAM" id="SSF53254">
    <property type="entry name" value="Phosphoglycerate mutase-like"/>
    <property type="match status" value="1"/>
</dbReference>
<reference evidence="2 3" key="1">
    <citation type="submission" date="2019-10" db="EMBL/GenBank/DDBJ databases">
        <title>Assembly and Annotation for the nematode Trichostrongylus colubriformis.</title>
        <authorList>
            <person name="Martin J."/>
        </authorList>
    </citation>
    <scope>NUCLEOTIDE SEQUENCE [LARGE SCALE GENOMIC DNA]</scope>
    <source>
        <strain evidence="2">G859</strain>
        <tissue evidence="2">Whole worm</tissue>
    </source>
</reference>
<dbReference type="PANTHER" id="PTHR16469:SF27">
    <property type="entry name" value="UBIQUITIN-ASSOCIATED AND SH3 DOMAIN-CONTAINING BA-RELATED"/>
    <property type="match status" value="1"/>
</dbReference>